<evidence type="ECO:0000313" key="1">
    <source>
        <dbReference type="EMBL" id="GHO55219.1"/>
    </source>
</evidence>
<dbReference type="Gene3D" id="3.40.50.1820">
    <property type="entry name" value="alpha/beta hydrolase"/>
    <property type="match status" value="1"/>
</dbReference>
<evidence type="ECO:0000313" key="2">
    <source>
        <dbReference type="Proteomes" id="UP000654345"/>
    </source>
</evidence>
<gene>
    <name evidence="1" type="ORF">KSB_36940</name>
</gene>
<proteinExistence type="predicted"/>
<dbReference type="EMBL" id="BNJG01000001">
    <property type="protein sequence ID" value="GHO55219.1"/>
    <property type="molecule type" value="Genomic_DNA"/>
</dbReference>
<organism evidence="1 2">
    <name type="scientific">Ktedonobacter robiniae</name>
    <dbReference type="NCBI Taxonomy" id="2778365"/>
    <lineage>
        <taxon>Bacteria</taxon>
        <taxon>Bacillati</taxon>
        <taxon>Chloroflexota</taxon>
        <taxon>Ktedonobacteria</taxon>
        <taxon>Ktedonobacterales</taxon>
        <taxon>Ktedonobacteraceae</taxon>
        <taxon>Ktedonobacter</taxon>
    </lineage>
</organism>
<protein>
    <submittedName>
        <fullName evidence="1">Uncharacterized protein</fullName>
    </submittedName>
</protein>
<dbReference type="RefSeq" id="WP_201371836.1">
    <property type="nucleotide sequence ID" value="NZ_BNJG01000001.1"/>
</dbReference>
<keyword evidence="2" id="KW-1185">Reference proteome</keyword>
<sequence length="380" mass="42816">MVNQTLTCLVTLHGIGFQHPPQGQTPGYADRLHANLRRYLDSNQLSADPLYRPDTPSSSHGPIYVQSCWPAGSHRREAGLARLGVWVRDSPHQIDTSQAPLSNGKGSIVHIALVYSDIEENRGHLVPTLNASTMLLSSLFNYISPLGVARFLKRVVPPLFSTPKAPPHASLLGTYPSLRTNKEQTGRFAILQQLQTDVAAYVSTNEQRERIRSFVLDALLRLASRDDVGRIILNAHSNGTVIAFDVLRLLPQYAREKIAGLITAGSPLRKYVTFFRWGRDIECDFPIAHWLNFWDNHDPVADPLAPPLSWRRETPIPKHGDHLFVHIDPYTGHDRTMDIYDIQVDNLRFSSPGSLQAHNYWDNERQFILPLTKLLLTPLL</sequence>
<dbReference type="SUPFAM" id="SSF53474">
    <property type="entry name" value="alpha/beta-Hydrolases"/>
    <property type="match status" value="1"/>
</dbReference>
<reference evidence="1 2" key="1">
    <citation type="journal article" date="2021" name="Int. J. Syst. Evol. Microbiol.">
        <title>Reticulibacter mediterranei gen. nov., sp. nov., within the new family Reticulibacteraceae fam. nov., and Ktedonospora formicarum gen. nov., sp. nov., Ktedonobacter robiniae sp. nov., Dictyobacter formicarum sp. nov. and Dictyobacter arantiisoli sp. nov., belonging to the class Ktedonobacteria.</title>
        <authorList>
            <person name="Yabe S."/>
            <person name="Zheng Y."/>
            <person name="Wang C.M."/>
            <person name="Sakai Y."/>
            <person name="Abe K."/>
            <person name="Yokota A."/>
            <person name="Donadio S."/>
            <person name="Cavaletti L."/>
            <person name="Monciardini P."/>
        </authorList>
    </citation>
    <scope>NUCLEOTIDE SEQUENCE [LARGE SCALE GENOMIC DNA]</scope>
    <source>
        <strain evidence="1 2">SOSP1-30</strain>
    </source>
</reference>
<dbReference type="InterPro" id="IPR029058">
    <property type="entry name" value="AB_hydrolase_fold"/>
</dbReference>
<accession>A0ABQ3UR08</accession>
<dbReference type="Proteomes" id="UP000654345">
    <property type="component" value="Unassembled WGS sequence"/>
</dbReference>
<name>A0ABQ3UR08_9CHLR</name>
<comment type="caution">
    <text evidence="1">The sequence shown here is derived from an EMBL/GenBank/DDBJ whole genome shotgun (WGS) entry which is preliminary data.</text>
</comment>